<reference evidence="3" key="1">
    <citation type="submission" date="2024-03" db="EMBL/GenBank/DDBJ databases">
        <title>WGS assembly of Saponaria officinalis var. Norfolk2.</title>
        <authorList>
            <person name="Jenkins J."/>
            <person name="Shu S."/>
            <person name="Grimwood J."/>
            <person name="Barry K."/>
            <person name="Goodstein D."/>
            <person name="Schmutz J."/>
            <person name="Leebens-Mack J."/>
            <person name="Osbourn A."/>
        </authorList>
    </citation>
    <scope>NUCLEOTIDE SEQUENCE [LARGE SCALE GENOMIC DNA]</scope>
    <source>
        <strain evidence="3">JIC</strain>
    </source>
</reference>
<evidence type="ECO:0000313" key="4">
    <source>
        <dbReference type="Proteomes" id="UP001443914"/>
    </source>
</evidence>
<protein>
    <recommendedName>
        <fullName evidence="5">DUF659 domain-containing protein</fullName>
    </recommendedName>
</protein>
<dbReference type="Proteomes" id="UP001443914">
    <property type="component" value="Unassembled WGS sequence"/>
</dbReference>
<comment type="caution">
    <text evidence="3">The sequence shown here is derived from an EMBL/GenBank/DDBJ whole genome shotgun (WGS) entry which is preliminary data.</text>
</comment>
<dbReference type="InterPro" id="IPR007021">
    <property type="entry name" value="DUF659"/>
</dbReference>
<dbReference type="Pfam" id="PF05699">
    <property type="entry name" value="Dimer_Tnp_hAT"/>
    <property type="match status" value="1"/>
</dbReference>
<accession>A0AAW1GLG3</accession>
<evidence type="ECO:0000313" key="3">
    <source>
        <dbReference type="EMBL" id="KAK9665685.1"/>
    </source>
</evidence>
<dbReference type="PANTHER" id="PTHR32166">
    <property type="entry name" value="OSJNBA0013A04.12 PROTEIN"/>
    <property type="match status" value="1"/>
</dbReference>
<dbReference type="SUPFAM" id="SSF53098">
    <property type="entry name" value="Ribonuclease H-like"/>
    <property type="match status" value="1"/>
</dbReference>
<proteinExistence type="predicted"/>
<dbReference type="GO" id="GO:0046983">
    <property type="term" value="F:protein dimerization activity"/>
    <property type="evidence" value="ECO:0007669"/>
    <property type="project" value="InterPro"/>
</dbReference>
<evidence type="ECO:0000259" key="1">
    <source>
        <dbReference type="Pfam" id="PF04937"/>
    </source>
</evidence>
<evidence type="ECO:0000259" key="2">
    <source>
        <dbReference type="Pfam" id="PF05699"/>
    </source>
</evidence>
<feature type="domain" description="HAT C-terminal dimerisation" evidence="2">
    <location>
        <begin position="393"/>
        <end position="459"/>
    </location>
</feature>
<gene>
    <name evidence="3" type="ORF">RND81_14G128800</name>
</gene>
<sequence length="471" mass="53558">MNTNPAEFNKVKKAVEEAEKLGPKRDKFNPLEAAFGVLERDAVDQAIMRFFCANGTAFNAMRSPQFADKINVVRRAPAGYKPPSYERARTTLLYECKRSFEKELGVSIISDAIDEVGPSNVVQVVTDNAANCVLAGKEIEKVHKHIFWSPCIVHTINLLFKDFGKTFPWLSDTYKKGKTIVKYVTNHQNALAMFRSYSHLELLKVAETRFASHYILLKRISDCREALVTLGDENSRKAAADVADYIKDDSFWEEVENVLRILEPLYHILKFADSEGPLMGEIYEKMNNMLGEVKDIMATNRRSSDFVTMEHLITERWEKMNVPIHCSGFALNPRFYDANYLLSTAPGCLKRNAPNLDKEVVTGVMKAFEKFATNPMEEGLFGLKAAQEDALIMDGITWWSSYGSEAPELCQIEIKILSQPISSSSAERNWSTYKFIHSVIRNRLNNIRAEKLVFIHSNLRLRSYPALQVII</sequence>
<organism evidence="3 4">
    <name type="scientific">Saponaria officinalis</name>
    <name type="common">Common soapwort</name>
    <name type="synonym">Lychnis saponaria</name>
    <dbReference type="NCBI Taxonomy" id="3572"/>
    <lineage>
        <taxon>Eukaryota</taxon>
        <taxon>Viridiplantae</taxon>
        <taxon>Streptophyta</taxon>
        <taxon>Embryophyta</taxon>
        <taxon>Tracheophyta</taxon>
        <taxon>Spermatophyta</taxon>
        <taxon>Magnoliopsida</taxon>
        <taxon>eudicotyledons</taxon>
        <taxon>Gunneridae</taxon>
        <taxon>Pentapetalae</taxon>
        <taxon>Caryophyllales</taxon>
        <taxon>Caryophyllaceae</taxon>
        <taxon>Caryophylleae</taxon>
        <taxon>Saponaria</taxon>
    </lineage>
</organism>
<evidence type="ECO:0008006" key="5">
    <source>
        <dbReference type="Google" id="ProtNLM"/>
    </source>
</evidence>
<dbReference type="Pfam" id="PF04937">
    <property type="entry name" value="DUF659"/>
    <property type="match status" value="1"/>
</dbReference>
<feature type="domain" description="DUF659" evidence="1">
    <location>
        <begin position="107"/>
        <end position="180"/>
    </location>
</feature>
<dbReference type="AlphaFoldDB" id="A0AAW1GLG3"/>
<dbReference type="EMBL" id="JBDFQZ010000014">
    <property type="protein sequence ID" value="KAK9665685.1"/>
    <property type="molecule type" value="Genomic_DNA"/>
</dbReference>
<keyword evidence="4" id="KW-1185">Reference proteome</keyword>
<dbReference type="PANTHER" id="PTHR32166:SF123">
    <property type="entry name" value="BED-TYPE DOMAIN-CONTAINING PROTEIN"/>
    <property type="match status" value="1"/>
</dbReference>
<dbReference type="InterPro" id="IPR008906">
    <property type="entry name" value="HATC_C_dom"/>
</dbReference>
<name>A0AAW1GLG3_SAPOF</name>
<dbReference type="InterPro" id="IPR012337">
    <property type="entry name" value="RNaseH-like_sf"/>
</dbReference>